<gene>
    <name evidence="2" type="ORF">H4P12_12575</name>
</gene>
<dbReference type="AlphaFoldDB" id="A0A926JDX5"/>
<proteinExistence type="predicted"/>
<feature type="compositionally biased region" description="Low complexity" evidence="1">
    <location>
        <begin position="61"/>
        <end position="75"/>
    </location>
</feature>
<organism evidence="2 3">
    <name type="scientific">Paracoccus amoyensis</name>
    <dbReference type="NCBI Taxonomy" id="2760093"/>
    <lineage>
        <taxon>Bacteria</taxon>
        <taxon>Pseudomonadati</taxon>
        <taxon>Pseudomonadota</taxon>
        <taxon>Alphaproteobacteria</taxon>
        <taxon>Rhodobacterales</taxon>
        <taxon>Paracoccaceae</taxon>
        <taxon>Paracoccus</taxon>
    </lineage>
</organism>
<dbReference type="EMBL" id="JACOQL010000004">
    <property type="protein sequence ID" value="MBC9247523.1"/>
    <property type="molecule type" value="Genomic_DNA"/>
</dbReference>
<reference evidence="2" key="1">
    <citation type="submission" date="2020-08" db="EMBL/GenBank/DDBJ databases">
        <title>Paracoccus amoyensis sp. nov., isolated from the surface seawater at coast of Xiamen, Fujian.</title>
        <authorList>
            <person name="Lyu L."/>
        </authorList>
    </citation>
    <scope>NUCLEOTIDE SEQUENCE</scope>
    <source>
        <strain evidence="2">11-3</strain>
    </source>
</reference>
<dbReference type="RefSeq" id="WP_187794027.1">
    <property type="nucleotide sequence ID" value="NZ_JACOQL010000004.1"/>
</dbReference>
<dbReference type="Proteomes" id="UP000608594">
    <property type="component" value="Unassembled WGS sequence"/>
</dbReference>
<feature type="compositionally biased region" description="Basic and acidic residues" evidence="1">
    <location>
        <begin position="32"/>
        <end position="59"/>
    </location>
</feature>
<evidence type="ECO:0000313" key="2">
    <source>
        <dbReference type="EMBL" id="MBC9247523.1"/>
    </source>
</evidence>
<evidence type="ECO:0000313" key="3">
    <source>
        <dbReference type="Proteomes" id="UP000608594"/>
    </source>
</evidence>
<sequence>MTKRIAILVCGIVAGFALKELTKAFTWRGTDSRQRIRSAGRREMRNPLHDGDIVDERADQSFPASFPASDPPATY</sequence>
<keyword evidence="3" id="KW-1185">Reference proteome</keyword>
<name>A0A926JDX5_9RHOB</name>
<feature type="region of interest" description="Disordered" evidence="1">
    <location>
        <begin position="32"/>
        <end position="75"/>
    </location>
</feature>
<accession>A0A926JDX5</accession>
<evidence type="ECO:0000256" key="1">
    <source>
        <dbReference type="SAM" id="MobiDB-lite"/>
    </source>
</evidence>
<protein>
    <submittedName>
        <fullName evidence="2">Uncharacterized protein</fullName>
    </submittedName>
</protein>
<comment type="caution">
    <text evidence="2">The sequence shown here is derived from an EMBL/GenBank/DDBJ whole genome shotgun (WGS) entry which is preliminary data.</text>
</comment>